<evidence type="ECO:0000313" key="5">
    <source>
        <dbReference type="Proteomes" id="UP000075360"/>
    </source>
</evidence>
<organism evidence="4 5">
    <name type="scientific">Acetobacter senegalensis</name>
    <dbReference type="NCBI Taxonomy" id="446692"/>
    <lineage>
        <taxon>Bacteria</taxon>
        <taxon>Pseudomonadati</taxon>
        <taxon>Pseudomonadota</taxon>
        <taxon>Alphaproteobacteria</taxon>
        <taxon>Acetobacterales</taxon>
        <taxon>Acetobacteraceae</taxon>
        <taxon>Acetobacter</taxon>
    </lineage>
</organism>
<dbReference type="GO" id="GO:0006508">
    <property type="term" value="P:proteolysis"/>
    <property type="evidence" value="ECO:0007669"/>
    <property type="project" value="InterPro"/>
</dbReference>
<dbReference type="PATRIC" id="fig|446692.4.peg.2108"/>
<accession>A0A149U0I4</accession>
<sequence>MKQTLRAVYLALLAGVAGCAQTPAGCQVATLGTLPVLNATGSPIVEVTLNGQKAAMIVDTGASVSIVSRKAAHDYKLTALSGDVSIQGVGGLVQSSLFQVPSMGLGSAKARNVVLVDTPRVFGYINTVPVVGLFGGDFLKQYEVVFDLPAHTINLYQINGCSSPTPMWDGPVSSLSFQRIGRSHIEVPLELNGHKIDAVLDSGSSMTVILPRQAHHAGVHEEQLKTDVSFPSRGIDRNVLQVRLHRFEQLKVGEEVFINPVLAVGAMQTEGEALLGADFLRHNRVWVSNQNEKIYIQRLVPPPRKDPTFEPEMMQP</sequence>
<dbReference type="PROSITE" id="PS50175">
    <property type="entry name" value="ASP_PROT_RETROV"/>
    <property type="match status" value="1"/>
</dbReference>
<dbReference type="RefSeq" id="WP_061471805.1">
    <property type="nucleotide sequence ID" value="NZ_LHZU01000134.1"/>
</dbReference>
<dbReference type="Gene3D" id="2.40.70.10">
    <property type="entry name" value="Acid Proteases"/>
    <property type="match status" value="2"/>
</dbReference>
<dbReference type="InterPro" id="IPR001969">
    <property type="entry name" value="Aspartic_peptidase_AS"/>
</dbReference>
<feature type="signal peptide" evidence="2">
    <location>
        <begin position="1"/>
        <end position="22"/>
    </location>
</feature>
<protein>
    <recommendedName>
        <fullName evidence="3">Peptidase A2 domain-containing protein</fullName>
    </recommendedName>
</protein>
<feature type="chain" id="PRO_5007556192" description="Peptidase A2 domain-containing protein" evidence="2">
    <location>
        <begin position="23"/>
        <end position="316"/>
    </location>
</feature>
<proteinExistence type="predicted"/>
<keyword evidence="2" id="KW-0732">Signal</keyword>
<dbReference type="CDD" id="cd05483">
    <property type="entry name" value="retropepsin_like_bacteria"/>
    <property type="match status" value="1"/>
</dbReference>
<dbReference type="OrthoDB" id="7281214at2"/>
<name>A0A149U0I4_9PROT</name>
<evidence type="ECO:0000256" key="1">
    <source>
        <dbReference type="ARBA" id="ARBA00022801"/>
    </source>
</evidence>
<dbReference type="InterPro" id="IPR021109">
    <property type="entry name" value="Peptidase_aspartic_dom_sf"/>
</dbReference>
<dbReference type="SUPFAM" id="SSF50630">
    <property type="entry name" value="Acid proteases"/>
    <property type="match status" value="2"/>
</dbReference>
<dbReference type="Proteomes" id="UP000075360">
    <property type="component" value="Unassembled WGS sequence"/>
</dbReference>
<dbReference type="InterPro" id="IPR001995">
    <property type="entry name" value="Peptidase_A2_cat"/>
</dbReference>
<gene>
    <name evidence="4" type="ORF">AD948_10110</name>
</gene>
<evidence type="ECO:0000256" key="2">
    <source>
        <dbReference type="SAM" id="SignalP"/>
    </source>
</evidence>
<dbReference type="AlphaFoldDB" id="A0A149U0I4"/>
<dbReference type="InterPro" id="IPR034122">
    <property type="entry name" value="Retropepsin-like_bacterial"/>
</dbReference>
<feature type="domain" description="Peptidase A2" evidence="3">
    <location>
        <begin position="54"/>
        <end position="138"/>
    </location>
</feature>
<comment type="caution">
    <text evidence="4">The sequence shown here is derived from an EMBL/GenBank/DDBJ whole genome shotgun (WGS) entry which is preliminary data.</text>
</comment>
<evidence type="ECO:0000313" key="4">
    <source>
        <dbReference type="EMBL" id="KXV58880.1"/>
    </source>
</evidence>
<dbReference type="Pfam" id="PF13650">
    <property type="entry name" value="Asp_protease_2"/>
    <property type="match status" value="2"/>
</dbReference>
<keyword evidence="1" id="KW-0378">Hydrolase</keyword>
<dbReference type="PROSITE" id="PS00141">
    <property type="entry name" value="ASP_PROTEASE"/>
    <property type="match status" value="1"/>
</dbReference>
<reference evidence="4 5" key="1">
    <citation type="submission" date="2015-06" db="EMBL/GenBank/DDBJ databases">
        <title>Improved classification and identification of acetic acid bacteria using matrix-assisted laser desorption/ionization time-of-flight mass spectrometry; Gluconobacter nephelii and Gluconobacter uchimurae are later heterotypic synonyms of Gluconobacter japonicus and Gluconobacter oxydans, respectively.</title>
        <authorList>
            <person name="Li L."/>
            <person name="Cleenwerck I."/>
            <person name="De Vuyst L."/>
            <person name="Vandamme P."/>
        </authorList>
    </citation>
    <scope>NUCLEOTIDE SEQUENCE [LARGE SCALE GENOMIC DNA]</scope>
    <source>
        <strain evidence="4 5">LMG 23690</strain>
    </source>
</reference>
<dbReference type="PROSITE" id="PS51257">
    <property type="entry name" value="PROKAR_LIPOPROTEIN"/>
    <property type="match status" value="1"/>
</dbReference>
<evidence type="ECO:0000259" key="3">
    <source>
        <dbReference type="PROSITE" id="PS50175"/>
    </source>
</evidence>
<dbReference type="GO" id="GO:0004190">
    <property type="term" value="F:aspartic-type endopeptidase activity"/>
    <property type="evidence" value="ECO:0007669"/>
    <property type="project" value="InterPro"/>
</dbReference>
<dbReference type="EMBL" id="LHZU01000134">
    <property type="protein sequence ID" value="KXV58880.1"/>
    <property type="molecule type" value="Genomic_DNA"/>
</dbReference>